<dbReference type="KEGG" id="anr:Ana3638_10155"/>
<evidence type="ECO:0000313" key="4">
    <source>
        <dbReference type="EMBL" id="QHQ61086.1"/>
    </source>
</evidence>
<dbReference type="SUPFAM" id="SSF46689">
    <property type="entry name" value="Homeodomain-like"/>
    <property type="match status" value="1"/>
</dbReference>
<reference evidence="4 5" key="1">
    <citation type="submission" date="2020-01" db="EMBL/GenBank/DDBJ databases">
        <title>Genome analysis of Anaerocolumna sp. CBA3638.</title>
        <authorList>
            <person name="Kim J."/>
            <person name="Roh S.W."/>
        </authorList>
    </citation>
    <scope>NUCLEOTIDE SEQUENCE [LARGE SCALE GENOMIC DNA]</scope>
    <source>
        <strain evidence="4 5">CBA3638</strain>
    </source>
</reference>
<proteinExistence type="predicted"/>
<dbReference type="InterPro" id="IPR001647">
    <property type="entry name" value="HTH_TetR"/>
</dbReference>
<evidence type="ECO:0000313" key="5">
    <source>
        <dbReference type="Proteomes" id="UP000464314"/>
    </source>
</evidence>
<accession>A0A6P1TMK0</accession>
<dbReference type="PANTHER" id="PTHR30328:SF54">
    <property type="entry name" value="HTH-TYPE TRANSCRIPTIONAL REPRESSOR SCO4008"/>
    <property type="match status" value="1"/>
</dbReference>
<dbReference type="AlphaFoldDB" id="A0A6P1TMK0"/>
<evidence type="ECO:0000259" key="3">
    <source>
        <dbReference type="PROSITE" id="PS50977"/>
    </source>
</evidence>
<dbReference type="Proteomes" id="UP000464314">
    <property type="component" value="Chromosome"/>
</dbReference>
<feature type="DNA-binding region" description="H-T-H motif" evidence="2">
    <location>
        <begin position="36"/>
        <end position="55"/>
    </location>
</feature>
<dbReference type="InterPro" id="IPR050109">
    <property type="entry name" value="HTH-type_TetR-like_transc_reg"/>
</dbReference>
<dbReference type="InterPro" id="IPR009057">
    <property type="entry name" value="Homeodomain-like_sf"/>
</dbReference>
<dbReference type="PANTHER" id="PTHR30328">
    <property type="entry name" value="TRANSCRIPTIONAL REPRESSOR"/>
    <property type="match status" value="1"/>
</dbReference>
<keyword evidence="5" id="KW-1185">Reference proteome</keyword>
<dbReference type="EMBL" id="CP048000">
    <property type="protein sequence ID" value="QHQ61086.1"/>
    <property type="molecule type" value="Genomic_DNA"/>
</dbReference>
<gene>
    <name evidence="4" type="ORF">Ana3638_10155</name>
</gene>
<feature type="domain" description="HTH tetR-type" evidence="3">
    <location>
        <begin position="13"/>
        <end position="73"/>
    </location>
</feature>
<protein>
    <submittedName>
        <fullName evidence="4">TetR family transcriptional regulator</fullName>
    </submittedName>
</protein>
<organism evidence="4 5">
    <name type="scientific">Anaerocolumna sedimenticola</name>
    <dbReference type="NCBI Taxonomy" id="2696063"/>
    <lineage>
        <taxon>Bacteria</taxon>
        <taxon>Bacillati</taxon>
        <taxon>Bacillota</taxon>
        <taxon>Clostridia</taxon>
        <taxon>Lachnospirales</taxon>
        <taxon>Lachnospiraceae</taxon>
        <taxon>Anaerocolumna</taxon>
    </lineage>
</organism>
<keyword evidence="1 2" id="KW-0238">DNA-binding</keyword>
<dbReference type="PRINTS" id="PR00455">
    <property type="entry name" value="HTHTETR"/>
</dbReference>
<dbReference type="GO" id="GO:0006355">
    <property type="term" value="P:regulation of DNA-templated transcription"/>
    <property type="evidence" value="ECO:0007669"/>
    <property type="project" value="UniProtKB-ARBA"/>
</dbReference>
<evidence type="ECO:0000256" key="1">
    <source>
        <dbReference type="ARBA" id="ARBA00023125"/>
    </source>
</evidence>
<dbReference type="PROSITE" id="PS50977">
    <property type="entry name" value="HTH_TETR_2"/>
    <property type="match status" value="1"/>
</dbReference>
<dbReference type="GO" id="GO:0003677">
    <property type="term" value="F:DNA binding"/>
    <property type="evidence" value="ECO:0007669"/>
    <property type="project" value="UniProtKB-UniRule"/>
</dbReference>
<dbReference type="RefSeq" id="WP_161837913.1">
    <property type="nucleotide sequence ID" value="NZ_CP048000.1"/>
</dbReference>
<evidence type="ECO:0000256" key="2">
    <source>
        <dbReference type="PROSITE-ProRule" id="PRU00335"/>
    </source>
</evidence>
<name>A0A6P1TMK0_9FIRM</name>
<sequence length="198" mass="21918">MPRTKEQFEAMRLATREKILAAAGELFAKKGLAGTNVQEIADLAGISIGLLYRHYKTKEELFDALVSEASDGLAEVAKLFLSDAPPVKIIENFCKEVVTDVEKNDDFNNSVMLITQAITSGNQSTALQTLLMRDKEMFDALKKLVERGQSERVCRPGNPYDLALLFCSMLQGISQFKLVLKEEYKAPAPESLSSILLV</sequence>
<dbReference type="Pfam" id="PF00440">
    <property type="entry name" value="TetR_N"/>
    <property type="match status" value="1"/>
</dbReference>
<dbReference type="Gene3D" id="1.10.357.10">
    <property type="entry name" value="Tetracycline Repressor, domain 2"/>
    <property type="match status" value="1"/>
</dbReference>